<keyword evidence="2" id="KW-1185">Reference proteome</keyword>
<gene>
    <name evidence="1" type="ORF">LTS18_000442</name>
</gene>
<proteinExistence type="predicted"/>
<dbReference type="EMBL" id="JAWDJW010005177">
    <property type="protein sequence ID" value="KAK3069049.1"/>
    <property type="molecule type" value="Genomic_DNA"/>
</dbReference>
<protein>
    <submittedName>
        <fullName evidence="1">Uncharacterized protein</fullName>
    </submittedName>
</protein>
<sequence>MAPSWHTTRNTVDRLDKPSSYAASKACGYIAAPGAMLMDVQNKRRRFNDRNRGRDDHDDNEGGREKTPEFEGKLREATTLYVGNL</sequence>
<name>A0ACC3DG41_9PEZI</name>
<evidence type="ECO:0000313" key="1">
    <source>
        <dbReference type="EMBL" id="KAK3069049.1"/>
    </source>
</evidence>
<reference evidence="1" key="1">
    <citation type="submission" date="2024-09" db="EMBL/GenBank/DDBJ databases">
        <title>Black Yeasts Isolated from many extreme environments.</title>
        <authorList>
            <person name="Coleine C."/>
            <person name="Stajich J.E."/>
            <person name="Selbmann L."/>
        </authorList>
    </citation>
    <scope>NUCLEOTIDE SEQUENCE</scope>
    <source>
        <strain evidence="1">CCFEE 5737</strain>
    </source>
</reference>
<dbReference type="Proteomes" id="UP001186974">
    <property type="component" value="Unassembled WGS sequence"/>
</dbReference>
<feature type="non-terminal residue" evidence="1">
    <location>
        <position position="85"/>
    </location>
</feature>
<accession>A0ACC3DG41</accession>
<comment type="caution">
    <text evidence="1">The sequence shown here is derived from an EMBL/GenBank/DDBJ whole genome shotgun (WGS) entry which is preliminary data.</text>
</comment>
<organism evidence="1 2">
    <name type="scientific">Coniosporium uncinatum</name>
    <dbReference type="NCBI Taxonomy" id="93489"/>
    <lineage>
        <taxon>Eukaryota</taxon>
        <taxon>Fungi</taxon>
        <taxon>Dikarya</taxon>
        <taxon>Ascomycota</taxon>
        <taxon>Pezizomycotina</taxon>
        <taxon>Dothideomycetes</taxon>
        <taxon>Dothideomycetes incertae sedis</taxon>
        <taxon>Coniosporium</taxon>
    </lineage>
</organism>
<evidence type="ECO:0000313" key="2">
    <source>
        <dbReference type="Proteomes" id="UP001186974"/>
    </source>
</evidence>